<sequence>MSHPPSLPSTSLPKPLRRTTHRHIASIFVVSQAVRPKWCDGLRCGLVGGAARLINVGQKVLRGTAVDAATTQWLLINERDCEKEPQR</sequence>
<gene>
    <name evidence="1" type="ORF">E2C01_081786</name>
</gene>
<protein>
    <submittedName>
        <fullName evidence="1">Uncharacterized protein</fullName>
    </submittedName>
</protein>
<accession>A0A5B7IXJ5</accession>
<dbReference type="Proteomes" id="UP000324222">
    <property type="component" value="Unassembled WGS sequence"/>
</dbReference>
<reference evidence="1 2" key="1">
    <citation type="submission" date="2019-05" db="EMBL/GenBank/DDBJ databases">
        <title>Another draft genome of Portunus trituberculatus and its Hox gene families provides insights of decapod evolution.</title>
        <authorList>
            <person name="Jeong J.-H."/>
            <person name="Song I."/>
            <person name="Kim S."/>
            <person name="Choi T."/>
            <person name="Kim D."/>
            <person name="Ryu S."/>
            <person name="Kim W."/>
        </authorList>
    </citation>
    <scope>NUCLEOTIDE SEQUENCE [LARGE SCALE GENOMIC DNA]</scope>
    <source>
        <tissue evidence="1">Muscle</tissue>
    </source>
</reference>
<proteinExistence type="predicted"/>
<evidence type="ECO:0000313" key="1">
    <source>
        <dbReference type="EMBL" id="MPC86943.1"/>
    </source>
</evidence>
<organism evidence="1 2">
    <name type="scientific">Portunus trituberculatus</name>
    <name type="common">Swimming crab</name>
    <name type="synonym">Neptunus trituberculatus</name>
    <dbReference type="NCBI Taxonomy" id="210409"/>
    <lineage>
        <taxon>Eukaryota</taxon>
        <taxon>Metazoa</taxon>
        <taxon>Ecdysozoa</taxon>
        <taxon>Arthropoda</taxon>
        <taxon>Crustacea</taxon>
        <taxon>Multicrustacea</taxon>
        <taxon>Malacostraca</taxon>
        <taxon>Eumalacostraca</taxon>
        <taxon>Eucarida</taxon>
        <taxon>Decapoda</taxon>
        <taxon>Pleocyemata</taxon>
        <taxon>Brachyura</taxon>
        <taxon>Eubrachyura</taxon>
        <taxon>Portunoidea</taxon>
        <taxon>Portunidae</taxon>
        <taxon>Portuninae</taxon>
        <taxon>Portunus</taxon>
    </lineage>
</organism>
<evidence type="ECO:0000313" key="2">
    <source>
        <dbReference type="Proteomes" id="UP000324222"/>
    </source>
</evidence>
<dbReference type="EMBL" id="VSRR010073020">
    <property type="protein sequence ID" value="MPC86943.1"/>
    <property type="molecule type" value="Genomic_DNA"/>
</dbReference>
<name>A0A5B7IXJ5_PORTR</name>
<keyword evidence="2" id="KW-1185">Reference proteome</keyword>
<dbReference type="AlphaFoldDB" id="A0A5B7IXJ5"/>
<comment type="caution">
    <text evidence="1">The sequence shown here is derived from an EMBL/GenBank/DDBJ whole genome shotgun (WGS) entry which is preliminary data.</text>
</comment>